<feature type="domain" description="Gamma-glutamylcyclotransferase AIG2-like" evidence="1">
    <location>
        <begin position="4"/>
        <end position="117"/>
    </location>
</feature>
<dbReference type="Proteomes" id="UP000662074">
    <property type="component" value="Unassembled WGS sequence"/>
</dbReference>
<proteinExistence type="predicted"/>
<evidence type="ECO:0000313" key="2">
    <source>
        <dbReference type="EMBL" id="GGI49675.1"/>
    </source>
</evidence>
<dbReference type="InterPro" id="IPR036568">
    <property type="entry name" value="GGCT-like_sf"/>
</dbReference>
<dbReference type="RefSeq" id="WP_188414144.1">
    <property type="nucleotide sequence ID" value="NZ_BMDO01000001.1"/>
</dbReference>
<evidence type="ECO:0000313" key="3">
    <source>
        <dbReference type="Proteomes" id="UP000662074"/>
    </source>
</evidence>
<organism evidence="2 3">
    <name type="scientific">Mucilaginibacter galii</name>
    <dbReference type="NCBI Taxonomy" id="2005073"/>
    <lineage>
        <taxon>Bacteria</taxon>
        <taxon>Pseudomonadati</taxon>
        <taxon>Bacteroidota</taxon>
        <taxon>Sphingobacteriia</taxon>
        <taxon>Sphingobacteriales</taxon>
        <taxon>Sphingobacteriaceae</taxon>
        <taxon>Mucilaginibacter</taxon>
    </lineage>
</organism>
<sequence length="125" mass="14810">MEYLFVYGTLLRHFNNEVMQSLNNSLEYVSHGELQGMLINLGKYPAFVDGTTGYIKGEVYRIADTDHVFEVLDEYEGEEYNRKQQWVRIDEEEIRCWVYVYQLAPKPEHEIIMNGDYIAFIRNKG</sequence>
<comment type="caution">
    <text evidence="2">The sequence shown here is derived from an EMBL/GenBank/DDBJ whole genome shotgun (WGS) entry which is preliminary data.</text>
</comment>
<evidence type="ECO:0000259" key="1">
    <source>
        <dbReference type="Pfam" id="PF06094"/>
    </source>
</evidence>
<keyword evidence="3" id="KW-1185">Reference proteome</keyword>
<protein>
    <recommendedName>
        <fullName evidence="1">Gamma-glutamylcyclotransferase AIG2-like domain-containing protein</fullName>
    </recommendedName>
</protein>
<dbReference type="Pfam" id="PF06094">
    <property type="entry name" value="GGACT"/>
    <property type="match status" value="1"/>
</dbReference>
<gene>
    <name evidence="2" type="ORF">GCM10011425_08870</name>
</gene>
<accession>A0A917J5R4</accession>
<reference evidence="2" key="1">
    <citation type="journal article" date="2014" name="Int. J. Syst. Evol. Microbiol.">
        <title>Complete genome sequence of Corynebacterium casei LMG S-19264T (=DSM 44701T), isolated from a smear-ripened cheese.</title>
        <authorList>
            <consortium name="US DOE Joint Genome Institute (JGI-PGF)"/>
            <person name="Walter F."/>
            <person name="Albersmeier A."/>
            <person name="Kalinowski J."/>
            <person name="Ruckert C."/>
        </authorList>
    </citation>
    <scope>NUCLEOTIDE SEQUENCE</scope>
    <source>
        <strain evidence="2">CCM 8711</strain>
    </source>
</reference>
<name>A0A917J5R4_9SPHI</name>
<dbReference type="AlphaFoldDB" id="A0A917J5R4"/>
<reference evidence="2" key="2">
    <citation type="submission" date="2020-09" db="EMBL/GenBank/DDBJ databases">
        <authorList>
            <person name="Sun Q."/>
            <person name="Sedlacek I."/>
        </authorList>
    </citation>
    <scope>NUCLEOTIDE SEQUENCE</scope>
    <source>
        <strain evidence="2">CCM 8711</strain>
    </source>
</reference>
<dbReference type="InterPro" id="IPR013024">
    <property type="entry name" value="GGCT-like"/>
</dbReference>
<dbReference type="InterPro" id="IPR009288">
    <property type="entry name" value="AIG2-like_dom"/>
</dbReference>
<dbReference type="EMBL" id="BMDO01000001">
    <property type="protein sequence ID" value="GGI49675.1"/>
    <property type="molecule type" value="Genomic_DNA"/>
</dbReference>
<dbReference type="CDD" id="cd06661">
    <property type="entry name" value="GGCT_like"/>
    <property type="match status" value="1"/>
</dbReference>
<dbReference type="Gene3D" id="3.10.490.10">
    <property type="entry name" value="Gamma-glutamyl cyclotransferase-like"/>
    <property type="match status" value="1"/>
</dbReference>
<dbReference type="SUPFAM" id="SSF110857">
    <property type="entry name" value="Gamma-glutamyl cyclotransferase-like"/>
    <property type="match status" value="1"/>
</dbReference>